<reference evidence="8" key="1">
    <citation type="submission" date="2018-02" db="EMBL/GenBank/DDBJ databases">
        <title>Mannitol dehydrogenase in Candida versatilis.</title>
        <authorList>
            <person name="Fushiya M."/>
            <person name="Mizushima D."/>
            <person name="Ishimaki Y."/>
            <person name="Iwata H."/>
            <person name="Kasumi T."/>
            <person name="Watanabe T."/>
            <person name="Ogihara J."/>
        </authorList>
    </citation>
    <scope>NUCLEOTIDE SEQUENCE</scope>
    <source>
        <strain evidence="8">SN-18</strain>
    </source>
</reference>
<dbReference type="InterPro" id="IPR013118">
    <property type="entry name" value="Mannitol_DH_C"/>
</dbReference>
<organism evidence="8">
    <name type="scientific">Wickerhamiella versatilis</name>
    <name type="common">Yeast</name>
    <name type="synonym">Brettanomyces versatilis</name>
    <dbReference type="NCBI Taxonomy" id="27304"/>
    <lineage>
        <taxon>Eukaryota</taxon>
        <taxon>Fungi</taxon>
        <taxon>Dikarya</taxon>
        <taxon>Ascomycota</taxon>
        <taxon>Saccharomycotina</taxon>
        <taxon>Dipodascomycetes</taxon>
        <taxon>Dipodascales</taxon>
        <taxon>Trichomonascaceae</taxon>
        <taxon>Wickerhamiella</taxon>
    </lineage>
</organism>
<dbReference type="PROSITE" id="PS00974">
    <property type="entry name" value="MANNITOL_DHGENASE"/>
    <property type="match status" value="1"/>
</dbReference>
<dbReference type="InterPro" id="IPR013131">
    <property type="entry name" value="Mannitol_DH_N"/>
</dbReference>
<keyword evidence="2" id="KW-0560">Oxidoreductase</keyword>
<protein>
    <recommendedName>
        <fullName evidence="4">mannitol 2-dehydrogenase</fullName>
        <ecNumber evidence="4">1.1.1.67</ecNumber>
    </recommendedName>
</protein>
<evidence type="ECO:0000259" key="6">
    <source>
        <dbReference type="Pfam" id="PF01232"/>
    </source>
</evidence>
<comment type="similarity">
    <text evidence="1">Belongs to the mannitol dehydrogenase family.</text>
</comment>
<dbReference type="InterPro" id="IPR036291">
    <property type="entry name" value="NAD(P)-bd_dom_sf"/>
</dbReference>
<dbReference type="SUPFAM" id="SSF51735">
    <property type="entry name" value="NAD(P)-binding Rossmann-fold domains"/>
    <property type="match status" value="1"/>
</dbReference>
<dbReference type="InterPro" id="IPR050988">
    <property type="entry name" value="Mannitol_DH/Oxidoreductase"/>
</dbReference>
<dbReference type="Pfam" id="PF01232">
    <property type="entry name" value="Mannitol_dh"/>
    <property type="match status" value="1"/>
</dbReference>
<dbReference type="PANTHER" id="PTHR43362:SF1">
    <property type="entry name" value="MANNITOL DEHYDROGENASE 2-RELATED"/>
    <property type="match status" value="1"/>
</dbReference>
<gene>
    <name evidence="8" type="primary">Cvmdh</name>
</gene>
<dbReference type="Gene3D" id="3.40.50.720">
    <property type="entry name" value="NAD(P)-binding Rossmann-like Domain"/>
    <property type="match status" value="1"/>
</dbReference>
<dbReference type="PANTHER" id="PTHR43362">
    <property type="entry name" value="MANNITOL DEHYDROGENASE DSF1-RELATED"/>
    <property type="match status" value="1"/>
</dbReference>
<dbReference type="PRINTS" id="PR00084">
    <property type="entry name" value="MTLDHDRGNASE"/>
</dbReference>
<dbReference type="InterPro" id="IPR013328">
    <property type="entry name" value="6PGD_dom2"/>
</dbReference>
<dbReference type="GO" id="GO:0019594">
    <property type="term" value="P:mannitol metabolic process"/>
    <property type="evidence" value="ECO:0007669"/>
    <property type="project" value="InterPro"/>
</dbReference>
<keyword evidence="3" id="KW-0520">NAD</keyword>
<dbReference type="SUPFAM" id="SSF48179">
    <property type="entry name" value="6-phosphogluconate dehydrogenase C-terminal domain-like"/>
    <property type="match status" value="1"/>
</dbReference>
<evidence type="ECO:0000256" key="3">
    <source>
        <dbReference type="ARBA" id="ARBA00023027"/>
    </source>
</evidence>
<sequence>MPHELNAKTLSNLPSTVQGLKYDRSKVTAGIVHIGVGNFHRMHQEVIVNRVLALPNQEHWGVIGAGLGNSNSSKQKAKDLKDQDGLYTATEFSSDGSQTTEVIGSLLDYLLVPDEPEKFLDVLASPNIRIVGLTITEGGYNIDEDSGEFKLDTPDVAEELKTNKPRTVFGYIVEALDRRRKAGVAPFTVASCDNLRGNGDTARTAFVGFAKAKDASLAEWIDKNVTFPNSMVDRIVPSVGSKQLEHLNSLSGINDKQPVYGETFLQWVVEDKFCNGRPELGEVGVQLRNDVPLFETMKGRVLNATHSVLAYPAILSGIELVYEAMDNKPIYDFVTRFVNEDTLPILEGPPGVDKKEYTQAVLDRFSNRAVADQMLRIGHYGSAKIPVFHRKTIETLLKDNGHIDREAFSLACFARYLEGVDDNGKKFEVVEPALSKKDWEELKSDDSLGVLRTSPLAPLKLDKNERFVEAFALASKTIAEVGVQRALKEKNDGRW</sequence>
<dbReference type="Gene3D" id="1.10.1040.10">
    <property type="entry name" value="N-(1-d-carboxylethyl)-l-norvaline Dehydrogenase, domain 2"/>
    <property type="match status" value="1"/>
</dbReference>
<dbReference type="GO" id="GO:0050086">
    <property type="term" value="F:mannitol 2-dehydrogenase activity"/>
    <property type="evidence" value="ECO:0007669"/>
    <property type="project" value="UniProtKB-EC"/>
</dbReference>
<feature type="domain" description="Mannitol dehydrogenase C-terminal" evidence="7">
    <location>
        <begin position="290"/>
        <end position="478"/>
    </location>
</feature>
<dbReference type="Pfam" id="PF08125">
    <property type="entry name" value="Mannitol_dh_C"/>
    <property type="match status" value="1"/>
</dbReference>
<evidence type="ECO:0000259" key="7">
    <source>
        <dbReference type="Pfam" id="PF08125"/>
    </source>
</evidence>
<evidence type="ECO:0000256" key="4">
    <source>
        <dbReference type="ARBA" id="ARBA00038970"/>
    </source>
</evidence>
<name>A0A348AY62_WICVE</name>
<dbReference type="AlphaFoldDB" id="A0A348AY62"/>
<evidence type="ECO:0000256" key="1">
    <source>
        <dbReference type="ARBA" id="ARBA00006541"/>
    </source>
</evidence>
<accession>A0A348AY62</accession>
<proteinExistence type="inferred from homology"/>
<evidence type="ECO:0000256" key="2">
    <source>
        <dbReference type="ARBA" id="ARBA00023002"/>
    </source>
</evidence>
<dbReference type="InterPro" id="IPR000669">
    <property type="entry name" value="Mannitol_DH"/>
</dbReference>
<dbReference type="InterPro" id="IPR023027">
    <property type="entry name" value="Mannitol_DH_CS"/>
</dbReference>
<dbReference type="EMBL" id="LC372537">
    <property type="protein sequence ID" value="BBD06025.1"/>
    <property type="molecule type" value="Genomic_DNA"/>
</dbReference>
<evidence type="ECO:0000313" key="8">
    <source>
        <dbReference type="EMBL" id="BBD06025.1"/>
    </source>
</evidence>
<comment type="catalytic activity">
    <reaction evidence="5">
        <text>D-mannitol + NAD(+) = D-fructose + NADH + H(+)</text>
        <dbReference type="Rhea" id="RHEA:12084"/>
        <dbReference type="ChEBI" id="CHEBI:15378"/>
        <dbReference type="ChEBI" id="CHEBI:16899"/>
        <dbReference type="ChEBI" id="CHEBI:37721"/>
        <dbReference type="ChEBI" id="CHEBI:57540"/>
        <dbReference type="ChEBI" id="CHEBI:57945"/>
        <dbReference type="EC" id="1.1.1.67"/>
    </reaction>
</comment>
<dbReference type="InterPro" id="IPR008927">
    <property type="entry name" value="6-PGluconate_DH-like_C_sf"/>
</dbReference>
<evidence type="ECO:0000256" key="5">
    <source>
        <dbReference type="ARBA" id="ARBA00047733"/>
    </source>
</evidence>
<dbReference type="EC" id="1.1.1.67" evidence="4"/>
<feature type="domain" description="Mannitol dehydrogenase N-terminal" evidence="6">
    <location>
        <begin position="30"/>
        <end position="280"/>
    </location>
</feature>